<evidence type="ECO:0000313" key="2">
    <source>
        <dbReference type="Proteomes" id="UP000002217"/>
    </source>
</evidence>
<accession>C8VVV5</accession>
<dbReference type="EMBL" id="CP001720">
    <property type="protein sequence ID" value="ACV64242.1"/>
    <property type="molecule type" value="Genomic_DNA"/>
</dbReference>
<reference evidence="1 2" key="1">
    <citation type="journal article" date="2009" name="Stand. Genomic Sci.">
        <title>Complete genome sequence of Desulfotomaculum acetoxidans type strain (5575).</title>
        <authorList>
            <person name="Spring S."/>
            <person name="Lapidus A."/>
            <person name="Schroder M."/>
            <person name="Gleim D."/>
            <person name="Sims D."/>
            <person name="Meincke L."/>
            <person name="Glavina Del Rio T."/>
            <person name="Tice H."/>
            <person name="Copeland A."/>
            <person name="Cheng J.F."/>
            <person name="Lucas S."/>
            <person name="Chen F."/>
            <person name="Nolan M."/>
            <person name="Bruce D."/>
            <person name="Goodwin L."/>
            <person name="Pitluck S."/>
            <person name="Ivanova N."/>
            <person name="Mavromatis K."/>
            <person name="Mikhailova N."/>
            <person name="Pati A."/>
            <person name="Chen A."/>
            <person name="Palaniappan K."/>
            <person name="Land M."/>
            <person name="Hauser L."/>
            <person name="Chang Y.J."/>
            <person name="Jeffries C.D."/>
            <person name="Chain P."/>
            <person name="Saunders E."/>
            <person name="Brettin T."/>
            <person name="Detter J.C."/>
            <person name="Goker M."/>
            <person name="Bristow J."/>
            <person name="Eisen J.A."/>
            <person name="Markowitz V."/>
            <person name="Hugenholtz P."/>
            <person name="Kyrpides N.C."/>
            <person name="Klenk H.P."/>
            <person name="Han C."/>
        </authorList>
    </citation>
    <scope>NUCLEOTIDE SEQUENCE [LARGE SCALE GENOMIC DNA]</scope>
    <source>
        <strain evidence="2">ATCC 49208 / DSM 771 / VKM B-1644</strain>
    </source>
</reference>
<dbReference type="STRING" id="485916.Dtox_3525"/>
<dbReference type="PANTHER" id="PTHR35866:SF1">
    <property type="entry name" value="YKGJ FAMILY CYSTEINE CLUSTER PROTEIN"/>
    <property type="match status" value="1"/>
</dbReference>
<evidence type="ECO:0000313" key="1">
    <source>
        <dbReference type="EMBL" id="ACV64242.1"/>
    </source>
</evidence>
<protein>
    <recommendedName>
        <fullName evidence="3">YkgJ family cysteine cluster protein</fullName>
    </recommendedName>
</protein>
<dbReference type="Proteomes" id="UP000002217">
    <property type="component" value="Chromosome"/>
</dbReference>
<dbReference type="AlphaFoldDB" id="C8VVV5"/>
<keyword evidence="2" id="KW-1185">Reference proteome</keyword>
<dbReference type="Pfam" id="PF03692">
    <property type="entry name" value="CxxCxxCC"/>
    <property type="match status" value="1"/>
</dbReference>
<dbReference type="OrthoDB" id="9810361at2"/>
<gene>
    <name evidence="1" type="ordered locus">Dtox_3525</name>
</gene>
<proteinExistence type="predicted"/>
<dbReference type="HOGENOM" id="CLU_1010930_0_0_9"/>
<dbReference type="PANTHER" id="PTHR35866">
    <property type="entry name" value="PUTATIVE-RELATED"/>
    <property type="match status" value="1"/>
</dbReference>
<evidence type="ECO:0008006" key="3">
    <source>
        <dbReference type="Google" id="ProtNLM"/>
    </source>
</evidence>
<dbReference type="InterPro" id="IPR005358">
    <property type="entry name" value="Puta_zinc/iron-chelating_dom"/>
</dbReference>
<dbReference type="eggNOG" id="COG0727">
    <property type="taxonomic scope" value="Bacteria"/>
</dbReference>
<name>C8VVV5_DESAS</name>
<organism evidence="1 2">
    <name type="scientific">Desulfofarcimen acetoxidans (strain ATCC 49208 / DSM 771 / KCTC 5769 / VKM B-1644 / 5575)</name>
    <name type="common">Desulfotomaculum acetoxidans</name>
    <dbReference type="NCBI Taxonomy" id="485916"/>
    <lineage>
        <taxon>Bacteria</taxon>
        <taxon>Bacillati</taxon>
        <taxon>Bacillota</taxon>
        <taxon>Clostridia</taxon>
        <taxon>Eubacteriales</taxon>
        <taxon>Peptococcaceae</taxon>
        <taxon>Desulfofarcimen</taxon>
    </lineage>
</organism>
<dbReference type="KEGG" id="dae:Dtox_3525"/>
<dbReference type="RefSeq" id="WP_015758932.1">
    <property type="nucleotide sequence ID" value="NC_013216.1"/>
</dbReference>
<sequence length="276" mass="31753">MINHHIKNFNQMSVEDMKELKAEDKFTFGCTDGCMGSCCMLINIYLDPWDVETIARCLNMSGQQFIQEYCDYEIDNNSRWPYVRLKDAASGPCSFLMEDGKCSIYGARPRNCRTAPLGRAVRYNNDGESTVKEEKIFFIPPTDNCMGFGEGRDWTVHEWFLDADAYKYYEFSDIYTELINYSSEKLNGREWMLAGVSKMMNPFLYGPELLRAKLGVSEELVDYEEFYRRRMKALKAVLTDMAAGFGCGPLAEQAETVQMQGSSMMDRVRKILLAEE</sequence>